<dbReference type="Pfam" id="PF08706">
    <property type="entry name" value="D5_N"/>
    <property type="match status" value="1"/>
</dbReference>
<keyword evidence="1" id="KW-0547">Nucleotide-binding</keyword>
<dbReference type="PROSITE" id="PS51206">
    <property type="entry name" value="SF3_HELICASE_1"/>
    <property type="match status" value="1"/>
</dbReference>
<dbReference type="Proteomes" id="UP000092661">
    <property type="component" value="Chromosome"/>
</dbReference>
<organism evidence="5 6">
    <name type="scientific">Planococcus antarcticus DSM 14505</name>
    <dbReference type="NCBI Taxonomy" id="1185653"/>
    <lineage>
        <taxon>Bacteria</taxon>
        <taxon>Bacillati</taxon>
        <taxon>Bacillota</taxon>
        <taxon>Bacilli</taxon>
        <taxon>Bacillales</taxon>
        <taxon>Caryophanaceae</taxon>
        <taxon>Planococcus</taxon>
    </lineage>
</organism>
<feature type="domain" description="SF3 helicase" evidence="4">
    <location>
        <begin position="267"/>
        <end position="422"/>
    </location>
</feature>
<accession>A0ABN4RJE3</accession>
<dbReference type="InterPro" id="IPR045455">
    <property type="entry name" value="NrS-1_pol-like_helicase"/>
</dbReference>
<evidence type="ECO:0000313" key="6">
    <source>
        <dbReference type="Proteomes" id="UP000092661"/>
    </source>
</evidence>
<protein>
    <submittedName>
        <fullName evidence="5">DNA primase</fullName>
    </submittedName>
</protein>
<evidence type="ECO:0000259" key="4">
    <source>
        <dbReference type="PROSITE" id="PS51206"/>
    </source>
</evidence>
<dbReference type="InterPro" id="IPR027417">
    <property type="entry name" value="P-loop_NTPase"/>
</dbReference>
<evidence type="ECO:0000256" key="3">
    <source>
        <dbReference type="ARBA" id="ARBA00022840"/>
    </source>
</evidence>
<gene>
    <name evidence="5" type="ORF">BBH88_03325</name>
</gene>
<dbReference type="InterPro" id="IPR051620">
    <property type="entry name" value="ORF904-like_C"/>
</dbReference>
<name>A0ABN4RJE3_9BACL</name>
<keyword evidence="3" id="KW-0067">ATP-binding</keyword>
<evidence type="ECO:0000313" key="5">
    <source>
        <dbReference type="EMBL" id="ANU12129.1"/>
    </source>
</evidence>
<dbReference type="Pfam" id="PF19263">
    <property type="entry name" value="DUF5906"/>
    <property type="match status" value="1"/>
</dbReference>
<dbReference type="InterPro" id="IPR014818">
    <property type="entry name" value="Phage/plasmid_primase_P4_C"/>
</dbReference>
<sequence>MRMNRVAFKIEDVDQYITDYPVQKARPLDASIITKGLLESVNVKDSLSLLVAALNTVMQEEGLAYFTALMYRVKKTSRAEAMETYKTAERTVETVIPEALLRELELILSVSKAEERGYSYNEKKKSFTFNANAFAKHFIKRCHLRSTNDGRLFIYNLKGVFEELSEVKLGKIIMMIMHEGRSNSWKSAHEVEVVKALQREATNEDEMNVNREFINLKNGMFSLDTYKLYPHSPTYISTIQIPIDYDPLAGAPNFNTFMEDITLHDAELIGVHQELVGYWLSVETKAEKAVYYHGGGANGKSVLASVVTELIGKENVSSVPLSDFSQPFGLESMIGKSINIAAENELGGKAMKTENFKAIVSGDTITVNLKYRPAISYTPYCRLLFLVNSLPDSMDVTNGYFRKLMIVPFNRTFSAAERNVNLKEELLKELPGILNWALEGLKRLRLNNFQFGQSEAINECQNAYNADQNPVKEFYLEHIRMIGGERTKQADFHLKYLRWLDMQGIDDKGTKSLQLFWKHFKIVLENERIPIIKKKVKGAIYYDGLKVEDLEDVTHPKISGSAIQY</sequence>
<dbReference type="SUPFAM" id="SSF52540">
    <property type="entry name" value="P-loop containing nucleoside triphosphate hydrolases"/>
    <property type="match status" value="1"/>
</dbReference>
<dbReference type="PANTHER" id="PTHR35372:SF2">
    <property type="entry name" value="SF3 HELICASE DOMAIN-CONTAINING PROTEIN"/>
    <property type="match status" value="1"/>
</dbReference>
<keyword evidence="2" id="KW-0378">Hydrolase</keyword>
<dbReference type="PANTHER" id="PTHR35372">
    <property type="entry name" value="ATP BINDING PROTEIN-RELATED"/>
    <property type="match status" value="1"/>
</dbReference>
<proteinExistence type="predicted"/>
<reference evidence="5" key="1">
    <citation type="submission" date="2016-10" db="EMBL/GenBank/DDBJ databases">
        <authorList>
            <person name="See-Too W.S."/>
        </authorList>
    </citation>
    <scope>NUCLEOTIDE SEQUENCE</scope>
    <source>
        <strain evidence="5">DSM 14505</strain>
    </source>
</reference>
<dbReference type="Gene3D" id="3.40.50.300">
    <property type="entry name" value="P-loop containing nucleotide triphosphate hydrolases"/>
    <property type="match status" value="1"/>
</dbReference>
<dbReference type="RefSeq" id="WP_065537334.1">
    <property type="nucleotide sequence ID" value="NZ_CP016534.2"/>
</dbReference>
<dbReference type="InterPro" id="IPR006500">
    <property type="entry name" value="Helicase_put_C_phage/plasmid"/>
</dbReference>
<evidence type="ECO:0000256" key="1">
    <source>
        <dbReference type="ARBA" id="ARBA00022741"/>
    </source>
</evidence>
<dbReference type="InterPro" id="IPR014015">
    <property type="entry name" value="Helicase_SF3_DNA-vir"/>
</dbReference>
<dbReference type="EMBL" id="CP016534">
    <property type="protein sequence ID" value="ANU12129.1"/>
    <property type="molecule type" value="Genomic_DNA"/>
</dbReference>
<evidence type="ECO:0000256" key="2">
    <source>
        <dbReference type="ARBA" id="ARBA00022801"/>
    </source>
</evidence>
<dbReference type="SMART" id="SM00885">
    <property type="entry name" value="D5_N"/>
    <property type="match status" value="1"/>
</dbReference>
<dbReference type="NCBIfam" id="TIGR01613">
    <property type="entry name" value="primase_Cterm"/>
    <property type="match status" value="1"/>
</dbReference>
<keyword evidence="6" id="KW-1185">Reference proteome</keyword>